<feature type="transmembrane region" description="Helical" evidence="1">
    <location>
        <begin position="391"/>
        <end position="411"/>
    </location>
</feature>
<feature type="transmembrane region" description="Helical" evidence="1">
    <location>
        <begin position="442"/>
        <end position="469"/>
    </location>
</feature>
<dbReference type="AlphaFoldDB" id="A0A8S0XRT3"/>
<evidence type="ECO:0000313" key="3">
    <source>
        <dbReference type="Proteomes" id="UP000467700"/>
    </source>
</evidence>
<gene>
    <name evidence="2" type="ORF">AAE3_LOCUS11823</name>
</gene>
<feature type="transmembrane region" description="Helical" evidence="1">
    <location>
        <begin position="475"/>
        <end position="493"/>
    </location>
</feature>
<accession>A0A8S0XRT3</accession>
<proteinExistence type="predicted"/>
<dbReference type="EMBL" id="CACVBS010000079">
    <property type="protein sequence ID" value="CAA7269743.1"/>
    <property type="molecule type" value="Genomic_DNA"/>
</dbReference>
<comment type="caution">
    <text evidence="2">The sequence shown here is derived from an EMBL/GenBank/DDBJ whole genome shotgun (WGS) entry which is preliminary data.</text>
</comment>
<dbReference type="OrthoDB" id="3208379at2759"/>
<sequence length="520" mass="58610">MSWPSSVNEANTRTADIVQESRVPPSRISNELPLGVEFAPTTPLKPNRFRHKDITPLFDPDQPVYLPSGPQGEAVFDLNDKLFATKVPDGWTEYIHPDGHQYFHHQRWGIVTEANVRDEQQSAQVQRLYHAVVKLWDHQKEQQEDLGDISQRSVEIYLSLLPESRYYLVRHRTQEVFWLHPVRVGEQILGGTDDHDEANYAILMRQQYYAHLNSFPCHTFVPQDGIKYLHGYLTYIGASDFTADVKTTPWDPPKARLLLKMLDGILNQGVDRSSNGFTTLFISRLLLAIYKNRVAHRQGTLSAMTSEQPIIEPSSSVLDSMVEALCFFDPETYERQLRKAVLTEIASPAEWHRVVGSLLAQWSKSNILATFVLAVNGFFLSRMDLSSTARTGGSCSTLFAIGSLVSGLHYVRKHRENTHLRPTEVSGYLQNVGKTPRAVRRLAIILSLPVVLLLWALLALACAVASYAFDPPRAIPAYVIPACVLLIICMLILESTRMFWNVFKEQRGRAAAADGDGEGE</sequence>
<evidence type="ECO:0000313" key="2">
    <source>
        <dbReference type="EMBL" id="CAA7269743.1"/>
    </source>
</evidence>
<reference evidence="2 3" key="1">
    <citation type="submission" date="2020-01" db="EMBL/GenBank/DDBJ databases">
        <authorList>
            <person name="Gupta K D."/>
        </authorList>
    </citation>
    <scope>NUCLEOTIDE SEQUENCE [LARGE SCALE GENOMIC DNA]</scope>
</reference>
<keyword evidence="1" id="KW-1133">Transmembrane helix</keyword>
<dbReference type="Proteomes" id="UP000467700">
    <property type="component" value="Unassembled WGS sequence"/>
</dbReference>
<protein>
    <recommendedName>
        <fullName evidence="4">WW domain-containing protein</fullName>
    </recommendedName>
</protein>
<name>A0A8S0XRT3_CYCAE</name>
<keyword evidence="1" id="KW-0812">Transmembrane</keyword>
<evidence type="ECO:0008006" key="4">
    <source>
        <dbReference type="Google" id="ProtNLM"/>
    </source>
</evidence>
<keyword evidence="3" id="KW-1185">Reference proteome</keyword>
<organism evidence="2 3">
    <name type="scientific">Cyclocybe aegerita</name>
    <name type="common">Black poplar mushroom</name>
    <name type="synonym">Agrocybe aegerita</name>
    <dbReference type="NCBI Taxonomy" id="1973307"/>
    <lineage>
        <taxon>Eukaryota</taxon>
        <taxon>Fungi</taxon>
        <taxon>Dikarya</taxon>
        <taxon>Basidiomycota</taxon>
        <taxon>Agaricomycotina</taxon>
        <taxon>Agaricomycetes</taxon>
        <taxon>Agaricomycetidae</taxon>
        <taxon>Agaricales</taxon>
        <taxon>Agaricineae</taxon>
        <taxon>Bolbitiaceae</taxon>
        <taxon>Cyclocybe</taxon>
    </lineage>
</organism>
<evidence type="ECO:0000256" key="1">
    <source>
        <dbReference type="SAM" id="Phobius"/>
    </source>
</evidence>
<keyword evidence="1" id="KW-0472">Membrane</keyword>